<dbReference type="OrthoDB" id="2733322at2"/>
<evidence type="ECO:0000256" key="3">
    <source>
        <dbReference type="ARBA" id="ARBA00023163"/>
    </source>
</evidence>
<reference evidence="4 5" key="1">
    <citation type="submission" date="2018-10" db="EMBL/GenBank/DDBJ databases">
        <title>Phylogenomics of Brevibacillus.</title>
        <authorList>
            <person name="Dunlap C."/>
        </authorList>
    </citation>
    <scope>NUCLEOTIDE SEQUENCE [LARGE SCALE GENOMIC DNA]</scope>
    <source>
        <strain evidence="4 5">JCM 15716</strain>
    </source>
</reference>
<organism evidence="4 5">
    <name type="scientific">Brevibacillus fluminis</name>
    <dbReference type="NCBI Taxonomy" id="511487"/>
    <lineage>
        <taxon>Bacteria</taxon>
        <taxon>Bacillati</taxon>
        <taxon>Bacillota</taxon>
        <taxon>Bacilli</taxon>
        <taxon>Bacillales</taxon>
        <taxon>Paenibacillaceae</taxon>
        <taxon>Brevibacillus</taxon>
    </lineage>
</organism>
<gene>
    <name evidence="4" type="ORF">EDM56_26620</name>
</gene>
<keyword evidence="2" id="KW-0238">DNA-binding</keyword>
<dbReference type="PANTHER" id="PTHR38465">
    <property type="entry name" value="HTH-TYPE TRANSCRIPTIONAL REGULATOR MJ1563-RELATED"/>
    <property type="match status" value="1"/>
</dbReference>
<dbReference type="Gene3D" id="1.10.10.10">
    <property type="entry name" value="Winged helix-like DNA-binding domain superfamily/Winged helix DNA-binding domain"/>
    <property type="match status" value="1"/>
</dbReference>
<proteinExistence type="predicted"/>
<keyword evidence="3" id="KW-0804">Transcription</keyword>
<dbReference type="Proteomes" id="UP000271031">
    <property type="component" value="Unassembled WGS sequence"/>
</dbReference>
<dbReference type="AlphaFoldDB" id="A0A3M8CZN4"/>
<dbReference type="RefSeq" id="WP_122920968.1">
    <property type="nucleotide sequence ID" value="NZ_RHHQ01000023.1"/>
</dbReference>
<evidence type="ECO:0000313" key="4">
    <source>
        <dbReference type="EMBL" id="RNB81286.1"/>
    </source>
</evidence>
<evidence type="ECO:0000256" key="1">
    <source>
        <dbReference type="ARBA" id="ARBA00023015"/>
    </source>
</evidence>
<name>A0A3M8CZN4_9BACL</name>
<keyword evidence="1" id="KW-0805">Transcription regulation</keyword>
<dbReference type="InterPro" id="IPR036390">
    <property type="entry name" value="WH_DNA-bd_sf"/>
</dbReference>
<evidence type="ECO:0000256" key="2">
    <source>
        <dbReference type="ARBA" id="ARBA00023125"/>
    </source>
</evidence>
<dbReference type="PANTHER" id="PTHR38465:SF2">
    <property type="entry name" value="HTH-TYPE TRANSCRIPTIONAL REGULATOR MMPR5"/>
    <property type="match status" value="1"/>
</dbReference>
<dbReference type="EMBL" id="RHHQ01000023">
    <property type="protein sequence ID" value="RNB81286.1"/>
    <property type="molecule type" value="Genomic_DNA"/>
</dbReference>
<dbReference type="InterPro" id="IPR036388">
    <property type="entry name" value="WH-like_DNA-bd_sf"/>
</dbReference>
<accession>A0A3M8CZN4</accession>
<dbReference type="SUPFAM" id="SSF46785">
    <property type="entry name" value="Winged helix' DNA-binding domain"/>
    <property type="match status" value="1"/>
</dbReference>
<evidence type="ECO:0000313" key="5">
    <source>
        <dbReference type="Proteomes" id="UP000271031"/>
    </source>
</evidence>
<sequence length="150" mass="16964">MSNITAEVLSFIEEIGLDYECLNLPRIAGRIMGLLLVTTDPLSSQQIASTLQISLGSVSTNINLLLQMGVVEKKSLIGDRINYYILASNSNEKQVMDMLSTTISRQAIFIKYWDVVKDDEIVKLRFKDSIESLDILRKFYEHNLSSSEKI</sequence>
<dbReference type="GO" id="GO:0003677">
    <property type="term" value="F:DNA binding"/>
    <property type="evidence" value="ECO:0007669"/>
    <property type="project" value="UniProtKB-KW"/>
</dbReference>
<comment type="caution">
    <text evidence="4">The sequence shown here is derived from an EMBL/GenBank/DDBJ whole genome shotgun (WGS) entry which is preliminary data.</text>
</comment>
<keyword evidence="5" id="KW-1185">Reference proteome</keyword>
<protein>
    <submittedName>
        <fullName evidence="4">Transcriptional regulator</fullName>
    </submittedName>
</protein>
<dbReference type="InterPro" id="IPR052362">
    <property type="entry name" value="HTH-GbsR_regulator"/>
</dbReference>